<dbReference type="AlphaFoldDB" id="A0A482XRV7"/>
<name>A0A482XRV7_LAOST</name>
<dbReference type="Proteomes" id="UP000291343">
    <property type="component" value="Unassembled WGS sequence"/>
</dbReference>
<reference evidence="2 3" key="1">
    <citation type="journal article" date="2017" name="Gigascience">
        <title>Genome sequence of the small brown planthopper, Laodelphax striatellus.</title>
        <authorList>
            <person name="Zhu J."/>
            <person name="Jiang F."/>
            <person name="Wang X."/>
            <person name="Yang P."/>
            <person name="Bao Y."/>
            <person name="Zhao W."/>
            <person name="Wang W."/>
            <person name="Lu H."/>
            <person name="Wang Q."/>
            <person name="Cui N."/>
            <person name="Li J."/>
            <person name="Chen X."/>
            <person name="Luo L."/>
            <person name="Yu J."/>
            <person name="Kang L."/>
            <person name="Cui F."/>
        </authorList>
    </citation>
    <scope>NUCLEOTIDE SEQUENCE [LARGE SCALE GENOMIC DNA]</scope>
    <source>
        <strain evidence="2">Lst14</strain>
    </source>
</reference>
<dbReference type="InParanoid" id="A0A482XRV7"/>
<evidence type="ECO:0000256" key="1">
    <source>
        <dbReference type="SAM" id="MobiDB-lite"/>
    </source>
</evidence>
<proteinExistence type="predicted"/>
<feature type="compositionally biased region" description="Low complexity" evidence="1">
    <location>
        <begin position="217"/>
        <end position="233"/>
    </location>
</feature>
<accession>A0A482XRV7</accession>
<dbReference type="OrthoDB" id="8195429at2759"/>
<evidence type="ECO:0000313" key="2">
    <source>
        <dbReference type="EMBL" id="RZF48885.1"/>
    </source>
</evidence>
<keyword evidence="3" id="KW-1185">Reference proteome</keyword>
<feature type="region of interest" description="Disordered" evidence="1">
    <location>
        <begin position="216"/>
        <end position="246"/>
    </location>
</feature>
<protein>
    <submittedName>
        <fullName evidence="2">Uncharacterized protein</fullName>
    </submittedName>
</protein>
<evidence type="ECO:0000313" key="3">
    <source>
        <dbReference type="Proteomes" id="UP000291343"/>
    </source>
</evidence>
<comment type="caution">
    <text evidence="2">The sequence shown here is derived from an EMBL/GenBank/DDBJ whole genome shotgun (WGS) entry which is preliminary data.</text>
</comment>
<sequence length="284" mass="30704">MANKTTLCTKELEKFLPKGFLAACKKMKESCYLQQLYTKLAAAAAAAAVPEVTSPTPKGPPPLLRSRTLPAIVVPGINILHAQIDSKYKSAEDSCSSGVGDKYNLTKFNVCPPSSENTLLDPRRHLIHHRLSSPEPSQGMMDAMLRLPSPSCNNTPRLSTCSASGTTTTALYRLAKLLNQKEPSQPRRLSWETDGEELSCIPRSSSIDSMVESKNCSPLSRRLPSPLLVRTPPSGLPPPLSPSVGRRMKGQRALTVATARSPFQQAVVSITDHALCFAIANINS</sequence>
<dbReference type="STRING" id="195883.A0A482XRV7"/>
<dbReference type="EMBL" id="QKKF02000897">
    <property type="protein sequence ID" value="RZF48885.1"/>
    <property type="molecule type" value="Genomic_DNA"/>
</dbReference>
<gene>
    <name evidence="2" type="ORF">LSTR_LSTR003265</name>
</gene>
<organism evidence="2 3">
    <name type="scientific">Laodelphax striatellus</name>
    <name type="common">Small brown planthopper</name>
    <name type="synonym">Delphax striatella</name>
    <dbReference type="NCBI Taxonomy" id="195883"/>
    <lineage>
        <taxon>Eukaryota</taxon>
        <taxon>Metazoa</taxon>
        <taxon>Ecdysozoa</taxon>
        <taxon>Arthropoda</taxon>
        <taxon>Hexapoda</taxon>
        <taxon>Insecta</taxon>
        <taxon>Pterygota</taxon>
        <taxon>Neoptera</taxon>
        <taxon>Paraneoptera</taxon>
        <taxon>Hemiptera</taxon>
        <taxon>Auchenorrhyncha</taxon>
        <taxon>Fulgoroidea</taxon>
        <taxon>Delphacidae</taxon>
        <taxon>Criomorphinae</taxon>
        <taxon>Laodelphax</taxon>
    </lineage>
</organism>